<dbReference type="GO" id="GO:0005737">
    <property type="term" value="C:cytoplasm"/>
    <property type="evidence" value="ECO:0007669"/>
    <property type="project" value="TreeGrafter"/>
</dbReference>
<evidence type="ECO:0000313" key="12">
    <source>
        <dbReference type="Proteomes" id="UP001175271"/>
    </source>
</evidence>
<dbReference type="PROSITE" id="PS50290">
    <property type="entry name" value="PI3_4_KINASE_3"/>
    <property type="match status" value="1"/>
</dbReference>
<dbReference type="GO" id="GO:0031931">
    <property type="term" value="C:TORC1 complex"/>
    <property type="evidence" value="ECO:0007669"/>
    <property type="project" value="TreeGrafter"/>
</dbReference>
<dbReference type="Pfam" id="PF00454">
    <property type="entry name" value="PI3_PI4_kinase"/>
    <property type="match status" value="1"/>
</dbReference>
<dbReference type="Gene3D" id="1.10.1070.11">
    <property type="entry name" value="Phosphatidylinositol 3-/4-kinase, catalytic domain"/>
    <property type="match status" value="1"/>
</dbReference>
<dbReference type="Gene3D" id="3.30.1010.10">
    <property type="entry name" value="Phosphatidylinositol 3-kinase Catalytic Subunit, Chain A, domain 4"/>
    <property type="match status" value="1"/>
</dbReference>
<reference evidence="11" key="1">
    <citation type="submission" date="2023-06" db="EMBL/GenBank/DDBJ databases">
        <title>Genomic analysis of the entomopathogenic nematode Steinernema hermaphroditum.</title>
        <authorList>
            <person name="Schwarz E.M."/>
            <person name="Heppert J.K."/>
            <person name="Baniya A."/>
            <person name="Schwartz H.T."/>
            <person name="Tan C.-H."/>
            <person name="Antoshechkin I."/>
            <person name="Sternberg P.W."/>
            <person name="Goodrich-Blair H."/>
            <person name="Dillman A.R."/>
        </authorList>
    </citation>
    <scope>NUCLEOTIDE SEQUENCE</scope>
    <source>
        <strain evidence="11">PS9179</strain>
        <tissue evidence="11">Whole animal</tissue>
    </source>
</reference>
<dbReference type="GO" id="GO:0005634">
    <property type="term" value="C:nucleus"/>
    <property type="evidence" value="ECO:0007669"/>
    <property type="project" value="TreeGrafter"/>
</dbReference>
<dbReference type="InterPro" id="IPR036940">
    <property type="entry name" value="PI3/4_kinase_cat_sf"/>
</dbReference>
<comment type="catalytic activity">
    <reaction evidence="9">
        <text>L-seryl-[protein] + ATP = O-phospho-L-seryl-[protein] + ADP + H(+)</text>
        <dbReference type="Rhea" id="RHEA:17989"/>
        <dbReference type="Rhea" id="RHEA-COMP:9863"/>
        <dbReference type="Rhea" id="RHEA-COMP:11604"/>
        <dbReference type="ChEBI" id="CHEBI:15378"/>
        <dbReference type="ChEBI" id="CHEBI:29999"/>
        <dbReference type="ChEBI" id="CHEBI:30616"/>
        <dbReference type="ChEBI" id="CHEBI:83421"/>
        <dbReference type="ChEBI" id="CHEBI:456216"/>
        <dbReference type="EC" id="2.7.11.1"/>
    </reaction>
</comment>
<evidence type="ECO:0000256" key="3">
    <source>
        <dbReference type="ARBA" id="ARBA00022527"/>
    </source>
</evidence>
<evidence type="ECO:0000256" key="5">
    <source>
        <dbReference type="ARBA" id="ARBA00022741"/>
    </source>
</evidence>
<accession>A0AA39M981</accession>
<keyword evidence="3" id="KW-0723">Serine/threonine-protein kinase</keyword>
<keyword evidence="12" id="KW-1185">Reference proteome</keyword>
<dbReference type="Gene3D" id="1.25.10.10">
    <property type="entry name" value="Leucine-rich Repeat Variant"/>
    <property type="match status" value="1"/>
</dbReference>
<dbReference type="EC" id="2.7.11.1" evidence="2"/>
<dbReference type="GO" id="GO:0000184">
    <property type="term" value="P:nuclear-transcribed mRNA catabolic process, nonsense-mediated decay"/>
    <property type="evidence" value="ECO:0007669"/>
    <property type="project" value="InterPro"/>
</dbReference>
<dbReference type="InterPro" id="IPR050517">
    <property type="entry name" value="DDR_Repair_Kinase"/>
</dbReference>
<evidence type="ECO:0000313" key="11">
    <source>
        <dbReference type="EMBL" id="KAK0425403.1"/>
    </source>
</evidence>
<protein>
    <recommendedName>
        <fullName evidence="2">non-specific serine/threonine protein kinase</fullName>
        <ecNumber evidence="2">2.7.11.1</ecNumber>
    </recommendedName>
</protein>
<dbReference type="GO" id="GO:0031929">
    <property type="term" value="P:TOR signaling"/>
    <property type="evidence" value="ECO:0007669"/>
    <property type="project" value="TreeGrafter"/>
</dbReference>
<proteinExistence type="inferred from homology"/>
<dbReference type="InterPro" id="IPR016024">
    <property type="entry name" value="ARM-type_fold"/>
</dbReference>
<dbReference type="Proteomes" id="UP001175271">
    <property type="component" value="Unassembled WGS sequence"/>
</dbReference>
<dbReference type="EMBL" id="JAUCMV010000001">
    <property type="protein sequence ID" value="KAK0425403.1"/>
    <property type="molecule type" value="Genomic_DNA"/>
</dbReference>
<organism evidence="11 12">
    <name type="scientific">Steinernema hermaphroditum</name>
    <dbReference type="NCBI Taxonomy" id="289476"/>
    <lineage>
        <taxon>Eukaryota</taxon>
        <taxon>Metazoa</taxon>
        <taxon>Ecdysozoa</taxon>
        <taxon>Nematoda</taxon>
        <taxon>Chromadorea</taxon>
        <taxon>Rhabditida</taxon>
        <taxon>Tylenchina</taxon>
        <taxon>Panagrolaimomorpha</taxon>
        <taxon>Strongyloidoidea</taxon>
        <taxon>Steinernematidae</taxon>
        <taxon>Steinernema</taxon>
    </lineage>
</organism>
<sequence length="2180" mass="247786">MLRAFHSGATKIFYSSRGRRSRLLVCPPAEKHHQICCSLLVVNAICWRPKLSYFLGRCAMQKRGGSAKIRRGKRGGFVNNNECSSRTFVNSNAGKQPRERRAKECESLDDVVLEFYKVVKHNPLLLKFDSSVSFLDAGELDFVTFASIVGVKEKISEAFYKYAKVLQKSTLTVPFNVFKSLFKLCCALAKHGNVEADDCKNIGNTFAIIGSTKYIAADVFAKGLKIFEEIIPVVEAKYLPSLLEPIVGEDGVLRHFKYSSDREFYEAAIEFYQTLLNPTNLGLLKLTYEYVCKNLLACKARLEKMKKRGAFVFRELKDIEAYMTLLLASLRSIVVVKNSLNIIGLQPTLFQLLVEDMPIDCEWFLRYFPTAHYSLLVTAKMHFVSREFFVANSQLISANCLPESAIQNNLSLIFTKISNVLNSKYLADDAKRLVIQMVFKLVLDISPEQMKQIIDLPNVISARKAILDCFLSHGLNFHADGASFSSGAKHNITVMKKLSVFSLIDSNGYGRSSKFVENCVVQSRDMPLHYALEVWRAIPPALFVRNSLKSSSMDVFERQHWDGLKIRIDARVFVTVTSLLLDSVVPLKAVSHFESGDTHWLSFLSHDLVCAAADSKGIVKLDSSSKWRWILAQVAAYCVENRMKTPYGRPQDTFAKFEGAIRGLAAVIAKREKMPSFNYRLRPTKADHKAPVLRKKPVDDDVDYREEGETREKASAPLVLSSAEDWWRVRMLLELVENLDKMMVTVFDGAVVQLMEPSQECKKFFVANNSTCSTWMSRMSIPLLTTNVLRDLERHISSDSRNESIENAAVTVIGWTIRSMIELGDDQSIAGMRVWCDNFLGCNAKWIGYAACLAKGQVEDAVRGFRSVLDDGVTQVVRSLVSEMLLRAHRCIRDSENLKASWEYLLANAVSTSGTDTISPFESRCNRLRALTEWEPMDDYNSKVLNKSAGWDFTDKLDDYECRLISLSNNLRKGAAASRYDSEDLLLDFSEEVRMVFFIDSVTHHCRPSSIYQKLRFVVQKANLDKSRTRNGFMAETKLDPFDEFNSEDVLLKGLKGTEFSVLHRLAVAQEMSVFLEPSFDQTTSDASYADFYLTASRLGRKTGNLDMAKKHLTSLFVNSHSPFASPYPWPQCADRIINGLVPPTLTAEEYLLRNLKVLTHAIKMEYDKAVPQVLVKFDCHCNAFSFLAKVVSNYVERRVFESSVNRNMKPFIPEFDIIADALYHQFAHLAKNGANESARKRYSDVMAMNEVVSKACIQLGTWLQRDPGMYNTLYSQFSGSFWHQALHHHNHVRACSGLNGAESLVGALFSLATRIAPLGKCHKKLADWAVGELERIDPEANVPNTLLNSQERTFLRSFLNPEKTGNLRNEVLEAMVGSHTAAGFLGKLQELAKSTSSPEIDSALCDPQHLLMQIWTLTNERRNFLYEIAVNSYFSFLECGDPNGFHSISAVLCILQAMLTRHESLLPTIRERLQRSRDDIWIEILPQLFARLNHKNSDVREALMSILERIAYSFPHSVCYQAVSEDEIGQESNGSSFVSRCCNRLISAISRSRPKLVEDLRMFTDELQRINMLEEERWNIVLSNLDHEVMRRTKHVMREIAKSPLFEELTAKEKTQLLGPKWSAYTKPIYKVLNDLFKRTCESPTTQNEKSFVKHHSDTLRIALKQFEKNMHDLPSAWRPFKQFLDILNHRASKRSAMLLSMEDISPSLSELAETTIPIPGQERMPFDKVMTIHKVGSRTSILPTKTRPKKLAFIGSDGKEYIFLFKGQEDLHLDERVMQFLRICNKMLHPAGSCDGSWPAYNTTNYSVTPLGQRSGLIQWVEGGTPIYQMYRKHKNRQVAWNRMQTKEKRGVIKMSDIRSDDANKSNKKVERSAVPLSLTENERPTDIFLRKLKAVMAERKITYTTDRSKWPEELMIEVLNRLIKETPRDLLAREMWLRSGNSETWWRVTQRFARSSAVMSIIGYIIGLGDRHLDNILVNLSTGNIIHIDYNVCFEKGRSLRVPETVPFRLTGNIAHALGPTNIEGVFRESCVHVMKTLREGKRSLIAILDAFVYDPLVDWTTQDSVASSTAVNIATMFAVYGKSQKTHSLSTSHESNNHALNIARVVRLKLEVTVFAWPTGGRSDKRSCGSRELGDDVRRLDFLGMILRCNRRLQCRYANSETFRFGSQSFSLSLCR</sequence>
<dbReference type="GO" id="GO:0016242">
    <property type="term" value="P:negative regulation of macroautophagy"/>
    <property type="evidence" value="ECO:0007669"/>
    <property type="project" value="TreeGrafter"/>
</dbReference>
<dbReference type="CDD" id="cd05170">
    <property type="entry name" value="PIKKc_SMG1"/>
    <property type="match status" value="1"/>
</dbReference>
<keyword evidence="7" id="KW-0067">ATP-binding</keyword>
<keyword evidence="6" id="KW-0418">Kinase</keyword>
<dbReference type="GO" id="GO:0031932">
    <property type="term" value="C:TORC2 complex"/>
    <property type="evidence" value="ECO:0007669"/>
    <property type="project" value="TreeGrafter"/>
</dbReference>
<dbReference type="Pfam" id="PF15785">
    <property type="entry name" value="SMG1"/>
    <property type="match status" value="2"/>
</dbReference>
<evidence type="ECO:0000256" key="1">
    <source>
        <dbReference type="ARBA" id="ARBA00011031"/>
    </source>
</evidence>
<evidence type="ECO:0000256" key="6">
    <source>
        <dbReference type="ARBA" id="ARBA00022777"/>
    </source>
</evidence>
<name>A0AA39M981_9BILA</name>
<dbReference type="SUPFAM" id="SSF48371">
    <property type="entry name" value="ARM repeat"/>
    <property type="match status" value="1"/>
</dbReference>
<evidence type="ECO:0000256" key="4">
    <source>
        <dbReference type="ARBA" id="ARBA00022679"/>
    </source>
</evidence>
<evidence type="ECO:0000259" key="10">
    <source>
        <dbReference type="PROSITE" id="PS50290"/>
    </source>
</evidence>
<comment type="catalytic activity">
    <reaction evidence="8">
        <text>L-threonyl-[protein] + ATP = O-phospho-L-threonyl-[protein] + ADP + H(+)</text>
        <dbReference type="Rhea" id="RHEA:46608"/>
        <dbReference type="Rhea" id="RHEA-COMP:11060"/>
        <dbReference type="Rhea" id="RHEA-COMP:11605"/>
        <dbReference type="ChEBI" id="CHEBI:15378"/>
        <dbReference type="ChEBI" id="CHEBI:30013"/>
        <dbReference type="ChEBI" id="CHEBI:30616"/>
        <dbReference type="ChEBI" id="CHEBI:61977"/>
        <dbReference type="ChEBI" id="CHEBI:456216"/>
        <dbReference type="EC" id="2.7.11.1"/>
    </reaction>
</comment>
<dbReference type="InterPro" id="IPR018936">
    <property type="entry name" value="PI3/4_kinase_CS"/>
</dbReference>
<keyword evidence="5" id="KW-0547">Nucleotide-binding</keyword>
<keyword evidence="4" id="KW-0808">Transferase</keyword>
<evidence type="ECO:0000256" key="7">
    <source>
        <dbReference type="ARBA" id="ARBA00022840"/>
    </source>
</evidence>
<evidence type="ECO:0000256" key="2">
    <source>
        <dbReference type="ARBA" id="ARBA00012513"/>
    </source>
</evidence>
<dbReference type="InterPro" id="IPR011989">
    <property type="entry name" value="ARM-like"/>
</dbReference>
<dbReference type="GO" id="GO:0005524">
    <property type="term" value="F:ATP binding"/>
    <property type="evidence" value="ECO:0007669"/>
    <property type="project" value="UniProtKB-KW"/>
</dbReference>
<dbReference type="GO" id="GO:0004674">
    <property type="term" value="F:protein serine/threonine kinase activity"/>
    <property type="evidence" value="ECO:0007669"/>
    <property type="project" value="UniProtKB-KW"/>
</dbReference>
<dbReference type="SUPFAM" id="SSF56112">
    <property type="entry name" value="Protein kinase-like (PK-like)"/>
    <property type="match status" value="1"/>
</dbReference>
<dbReference type="InterPro" id="IPR011009">
    <property type="entry name" value="Kinase-like_dom_sf"/>
</dbReference>
<dbReference type="SMART" id="SM00146">
    <property type="entry name" value="PI3Kc"/>
    <property type="match status" value="1"/>
</dbReference>
<evidence type="ECO:0000256" key="9">
    <source>
        <dbReference type="ARBA" id="ARBA00048679"/>
    </source>
</evidence>
<dbReference type="PANTHER" id="PTHR11139">
    <property type="entry name" value="ATAXIA TELANGIECTASIA MUTATED ATM -RELATED"/>
    <property type="match status" value="1"/>
</dbReference>
<dbReference type="InterPro" id="IPR039414">
    <property type="entry name" value="SMG1_PIKKc"/>
</dbReference>
<gene>
    <name evidence="11" type="ORF">QR680_009184</name>
</gene>
<dbReference type="InterPro" id="IPR000403">
    <property type="entry name" value="PI3/4_kinase_cat_dom"/>
</dbReference>
<evidence type="ECO:0000256" key="8">
    <source>
        <dbReference type="ARBA" id="ARBA00047899"/>
    </source>
</evidence>
<comment type="similarity">
    <text evidence="1">Belongs to the PI3/PI4-kinase family.</text>
</comment>
<dbReference type="PROSITE" id="PS00916">
    <property type="entry name" value="PI3_4_KINASE_2"/>
    <property type="match status" value="1"/>
</dbReference>
<dbReference type="InterPro" id="IPR031559">
    <property type="entry name" value="SMG1"/>
</dbReference>
<comment type="caution">
    <text evidence="11">The sequence shown here is derived from an EMBL/GenBank/DDBJ whole genome shotgun (WGS) entry which is preliminary data.</text>
</comment>
<dbReference type="PANTHER" id="PTHR11139:SF119">
    <property type="entry name" value="SERINE_THREONINE-PROTEIN KINASE SMG1"/>
    <property type="match status" value="1"/>
</dbReference>
<feature type="domain" description="PI3K/PI4K catalytic" evidence="10">
    <location>
        <begin position="1737"/>
        <end position="2115"/>
    </location>
</feature>